<evidence type="ECO:0000313" key="4">
    <source>
        <dbReference type="EMBL" id="ROR97844.1"/>
    </source>
</evidence>
<accession>A0A3N2DEJ0</accession>
<feature type="region of interest" description="Disordered" evidence="1">
    <location>
        <begin position="1"/>
        <end position="26"/>
    </location>
</feature>
<keyword evidence="5" id="KW-1185">Reference proteome</keyword>
<keyword evidence="2" id="KW-1133">Transmembrane helix</keyword>
<gene>
    <name evidence="4" type="ORF">EDD28_2453</name>
    <name evidence="3" type="ORF">EDD28_3449</name>
</gene>
<keyword evidence="2" id="KW-0812">Transmembrane</keyword>
<organism evidence="4 5">
    <name type="scientific">Salana multivorans</name>
    <dbReference type="NCBI Taxonomy" id="120377"/>
    <lineage>
        <taxon>Bacteria</taxon>
        <taxon>Bacillati</taxon>
        <taxon>Actinomycetota</taxon>
        <taxon>Actinomycetes</taxon>
        <taxon>Micrococcales</taxon>
        <taxon>Beutenbergiaceae</taxon>
        <taxon>Salana</taxon>
    </lineage>
</organism>
<dbReference type="EMBL" id="RKHQ01000001">
    <property type="protein sequence ID" value="ROR97844.1"/>
    <property type="molecule type" value="Genomic_DNA"/>
</dbReference>
<keyword evidence="2" id="KW-0472">Membrane</keyword>
<dbReference type="AlphaFoldDB" id="A0A3N2DEJ0"/>
<reference evidence="4 5" key="1">
    <citation type="submission" date="2018-11" db="EMBL/GenBank/DDBJ databases">
        <title>Sequencing the genomes of 1000 actinobacteria strains.</title>
        <authorList>
            <person name="Klenk H.-P."/>
        </authorList>
    </citation>
    <scope>NUCLEOTIDE SEQUENCE [LARGE SCALE GENOMIC DNA]</scope>
    <source>
        <strain evidence="4 5">DSM 13521</strain>
    </source>
</reference>
<dbReference type="RefSeq" id="WP_211339180.1">
    <property type="nucleotide sequence ID" value="NZ_RKHQ01000001.1"/>
</dbReference>
<sequence>MEMTDHSESHPSNDVPPPVEAAPNQPRRRGRTAIIVGVTLVALCAIIAIVRLGNRATPLESAVESCGLGDKSHVASLRDGGRTLLLDNKGEEDVLGLDVFDIACVLDELHAPSSVIAKMDSTRALDGMQSASWGNIEATWSYHPSNGLDLILEMN</sequence>
<proteinExistence type="predicted"/>
<protein>
    <submittedName>
        <fullName evidence="4">Uncharacterized protein</fullName>
    </submittedName>
</protein>
<dbReference type="Proteomes" id="UP000275356">
    <property type="component" value="Unassembled WGS sequence"/>
</dbReference>
<evidence type="ECO:0000256" key="2">
    <source>
        <dbReference type="SAM" id="Phobius"/>
    </source>
</evidence>
<comment type="caution">
    <text evidence="4">The sequence shown here is derived from an EMBL/GenBank/DDBJ whole genome shotgun (WGS) entry which is preliminary data.</text>
</comment>
<name>A0A3N2DEJ0_9MICO</name>
<feature type="transmembrane region" description="Helical" evidence="2">
    <location>
        <begin position="33"/>
        <end position="53"/>
    </location>
</feature>
<dbReference type="EMBL" id="RKHQ01000002">
    <property type="protein sequence ID" value="ROR94019.1"/>
    <property type="molecule type" value="Genomic_DNA"/>
</dbReference>
<evidence type="ECO:0000313" key="5">
    <source>
        <dbReference type="Proteomes" id="UP000275356"/>
    </source>
</evidence>
<evidence type="ECO:0000313" key="3">
    <source>
        <dbReference type="EMBL" id="ROR94019.1"/>
    </source>
</evidence>
<evidence type="ECO:0000256" key="1">
    <source>
        <dbReference type="SAM" id="MobiDB-lite"/>
    </source>
</evidence>
<feature type="compositionally biased region" description="Basic and acidic residues" evidence="1">
    <location>
        <begin position="1"/>
        <end position="11"/>
    </location>
</feature>